<dbReference type="InterPro" id="IPR058163">
    <property type="entry name" value="LysR-type_TF_proteobact-type"/>
</dbReference>
<dbReference type="PROSITE" id="PS50931">
    <property type="entry name" value="HTH_LYSR"/>
    <property type="match status" value="1"/>
</dbReference>
<dbReference type="Pfam" id="PF03466">
    <property type="entry name" value="LysR_substrate"/>
    <property type="match status" value="1"/>
</dbReference>
<evidence type="ECO:0000256" key="3">
    <source>
        <dbReference type="ARBA" id="ARBA00023125"/>
    </source>
</evidence>
<keyword evidence="7" id="KW-1185">Reference proteome</keyword>
<protein>
    <submittedName>
        <fullName evidence="6">LysR family transcriptional regulator</fullName>
    </submittedName>
</protein>
<keyword evidence="3" id="KW-0238">DNA-binding</keyword>
<dbReference type="Gene3D" id="1.10.10.10">
    <property type="entry name" value="Winged helix-like DNA-binding domain superfamily/Winged helix DNA-binding domain"/>
    <property type="match status" value="1"/>
</dbReference>
<name>A0ABT2X842_9RHOB</name>
<evidence type="ECO:0000256" key="4">
    <source>
        <dbReference type="ARBA" id="ARBA00023163"/>
    </source>
</evidence>
<comment type="similarity">
    <text evidence="1">Belongs to the LysR transcriptional regulatory family.</text>
</comment>
<dbReference type="Pfam" id="PF00126">
    <property type="entry name" value="HTH_1"/>
    <property type="match status" value="1"/>
</dbReference>
<dbReference type="Gene3D" id="3.40.190.10">
    <property type="entry name" value="Periplasmic binding protein-like II"/>
    <property type="match status" value="2"/>
</dbReference>
<comment type="caution">
    <text evidence="6">The sequence shown here is derived from an EMBL/GenBank/DDBJ whole genome shotgun (WGS) entry which is preliminary data.</text>
</comment>
<organism evidence="6 7">
    <name type="scientific">Albidovulum salinarum</name>
    <dbReference type="NCBI Taxonomy" id="2984153"/>
    <lineage>
        <taxon>Bacteria</taxon>
        <taxon>Pseudomonadati</taxon>
        <taxon>Pseudomonadota</taxon>
        <taxon>Alphaproteobacteria</taxon>
        <taxon>Rhodobacterales</taxon>
        <taxon>Paracoccaceae</taxon>
        <taxon>Albidovulum</taxon>
    </lineage>
</organism>
<dbReference type="SUPFAM" id="SSF46785">
    <property type="entry name" value="Winged helix' DNA-binding domain"/>
    <property type="match status" value="1"/>
</dbReference>
<dbReference type="PANTHER" id="PTHR30537:SF79">
    <property type="entry name" value="TRANSCRIPTIONAL REGULATOR-RELATED"/>
    <property type="match status" value="1"/>
</dbReference>
<dbReference type="Proteomes" id="UP001209535">
    <property type="component" value="Unassembled WGS sequence"/>
</dbReference>
<dbReference type="PRINTS" id="PR00039">
    <property type="entry name" value="HTHLYSR"/>
</dbReference>
<reference evidence="6 7" key="1">
    <citation type="submission" date="2022-10" db="EMBL/GenBank/DDBJ databases">
        <title>Defluviimonas sp. nov., isolated from ocean surface sediments.</title>
        <authorList>
            <person name="He W."/>
            <person name="Wang L."/>
            <person name="Zhang D.-F."/>
        </authorList>
    </citation>
    <scope>NUCLEOTIDE SEQUENCE [LARGE SCALE GENOMIC DNA]</scope>
    <source>
        <strain evidence="6 7">WL0024</strain>
    </source>
</reference>
<dbReference type="EMBL" id="JAOVQO010000022">
    <property type="protein sequence ID" value="MCU9850122.1"/>
    <property type="molecule type" value="Genomic_DNA"/>
</dbReference>
<dbReference type="InterPro" id="IPR036388">
    <property type="entry name" value="WH-like_DNA-bd_sf"/>
</dbReference>
<dbReference type="SUPFAM" id="SSF53850">
    <property type="entry name" value="Periplasmic binding protein-like II"/>
    <property type="match status" value="1"/>
</dbReference>
<dbReference type="InterPro" id="IPR005119">
    <property type="entry name" value="LysR_subst-bd"/>
</dbReference>
<evidence type="ECO:0000256" key="2">
    <source>
        <dbReference type="ARBA" id="ARBA00023015"/>
    </source>
</evidence>
<dbReference type="PANTHER" id="PTHR30537">
    <property type="entry name" value="HTH-TYPE TRANSCRIPTIONAL REGULATOR"/>
    <property type="match status" value="1"/>
</dbReference>
<evidence type="ECO:0000313" key="6">
    <source>
        <dbReference type="EMBL" id="MCU9850122.1"/>
    </source>
</evidence>
<keyword evidence="2" id="KW-0805">Transcription regulation</keyword>
<dbReference type="InterPro" id="IPR000847">
    <property type="entry name" value="LysR_HTH_N"/>
</dbReference>
<sequence length="305" mass="33395">MGQRRYRIPSTSALVAFESVARLGGIGRAADELNTSQSAVSRHIKHIEDEFGTRLTEKSGRGIVITRAGEAYLRVVTTALESLNAAGSALRAADEDVTIACTHEVSHLLLMPHFARLRESLGRGARIRILTCEYETVPLMVNAGADLTFEYVEDVPETGCIEILPEEIVPVASPSFLAMHAGILAQQPGAWRGVPRLALTKANLGWATWEDWFAAIGTDAPATEVETHDNYVYLLEAAAAGAGLALGWRGFVDRYLQSEALVAVSGRWITRPPKLVARLTRRGERNRNAVRFLPLLSRLLSNRRT</sequence>
<evidence type="ECO:0000259" key="5">
    <source>
        <dbReference type="PROSITE" id="PS50931"/>
    </source>
</evidence>
<accession>A0ABT2X842</accession>
<keyword evidence="4" id="KW-0804">Transcription</keyword>
<evidence type="ECO:0000313" key="7">
    <source>
        <dbReference type="Proteomes" id="UP001209535"/>
    </source>
</evidence>
<proteinExistence type="inferred from homology"/>
<feature type="domain" description="HTH lysR-type" evidence="5">
    <location>
        <begin position="9"/>
        <end position="66"/>
    </location>
</feature>
<evidence type="ECO:0000256" key="1">
    <source>
        <dbReference type="ARBA" id="ARBA00009437"/>
    </source>
</evidence>
<gene>
    <name evidence="6" type="ORF">OEZ60_19195</name>
</gene>
<dbReference type="RefSeq" id="WP_263339744.1">
    <property type="nucleotide sequence ID" value="NZ_JAOVQO010000022.1"/>
</dbReference>
<dbReference type="InterPro" id="IPR036390">
    <property type="entry name" value="WH_DNA-bd_sf"/>
</dbReference>